<gene>
    <name evidence="2" type="ORF">MG293_011916</name>
</gene>
<dbReference type="Proteomes" id="UP001214576">
    <property type="component" value="Unassembled WGS sequence"/>
</dbReference>
<reference evidence="2" key="1">
    <citation type="submission" date="2022-03" db="EMBL/GenBank/DDBJ databases">
        <title>Genomic analyses of argali, domestic sheep and their hybrids provide insights into chromosomal evolution, heterosis and genetic basis of agronomic traits.</title>
        <authorList>
            <person name="Li M."/>
        </authorList>
    </citation>
    <scope>NUCLEOTIDE SEQUENCE</scope>
    <source>
        <strain evidence="2">CAU-MHL-2022a</strain>
        <tissue evidence="2">Skin</tissue>
    </source>
</reference>
<sequence length="204" mass="22593">MANLAALAFSLLLRLQLPPLPGARAQSAADEFRDHTVKIHKLELFIGITSSIITKLDITKFPRTTYLVDSVVPFCPPVKPSKVFTVCFGERDLSKPGCLYQERWHLLYLHSLNLTGTLVTHPVILEKGGAWLAVEGGVWMVTAVGSDPVPCIGCWTQFQGQEDSADQHQWERGLAWNQVPVRPVCGRAVSSWRPALISHREKAG</sequence>
<organism evidence="2 3">
    <name type="scientific">Ovis ammon polii</name>
    <dbReference type="NCBI Taxonomy" id="230172"/>
    <lineage>
        <taxon>Eukaryota</taxon>
        <taxon>Metazoa</taxon>
        <taxon>Chordata</taxon>
        <taxon>Craniata</taxon>
        <taxon>Vertebrata</taxon>
        <taxon>Euteleostomi</taxon>
        <taxon>Mammalia</taxon>
        <taxon>Eutheria</taxon>
        <taxon>Laurasiatheria</taxon>
        <taxon>Artiodactyla</taxon>
        <taxon>Ruminantia</taxon>
        <taxon>Pecora</taxon>
        <taxon>Bovidae</taxon>
        <taxon>Caprinae</taxon>
        <taxon>Ovis</taxon>
    </lineage>
</organism>
<accession>A0AAD4Y8J2</accession>
<name>A0AAD4Y8J2_OVIAM</name>
<keyword evidence="1" id="KW-0732">Signal</keyword>
<dbReference type="EMBL" id="JAKZEL010000013">
    <property type="protein sequence ID" value="KAI4538513.1"/>
    <property type="molecule type" value="Genomic_DNA"/>
</dbReference>
<evidence type="ECO:0000313" key="3">
    <source>
        <dbReference type="Proteomes" id="UP001214576"/>
    </source>
</evidence>
<proteinExistence type="predicted"/>
<feature type="chain" id="PRO_5041973656" evidence="1">
    <location>
        <begin position="26"/>
        <end position="204"/>
    </location>
</feature>
<dbReference type="AlphaFoldDB" id="A0AAD4Y8J2"/>
<protein>
    <submittedName>
        <fullName evidence="2">Uncharacterized protein</fullName>
    </submittedName>
</protein>
<comment type="caution">
    <text evidence="2">The sequence shown here is derived from an EMBL/GenBank/DDBJ whole genome shotgun (WGS) entry which is preliminary data.</text>
</comment>
<feature type="signal peptide" evidence="1">
    <location>
        <begin position="1"/>
        <end position="25"/>
    </location>
</feature>
<evidence type="ECO:0000256" key="1">
    <source>
        <dbReference type="SAM" id="SignalP"/>
    </source>
</evidence>
<keyword evidence="3" id="KW-1185">Reference proteome</keyword>
<evidence type="ECO:0000313" key="2">
    <source>
        <dbReference type="EMBL" id="KAI4538513.1"/>
    </source>
</evidence>